<reference evidence="3" key="2">
    <citation type="submission" date="2025-09" db="UniProtKB">
        <authorList>
            <consortium name="Ensembl"/>
        </authorList>
    </citation>
    <scope>IDENTIFICATION</scope>
</reference>
<keyword evidence="4" id="KW-1185">Reference proteome</keyword>
<proteinExistence type="predicted"/>
<feature type="region of interest" description="Disordered" evidence="1">
    <location>
        <begin position="57"/>
        <end position="170"/>
    </location>
</feature>
<evidence type="ECO:0000313" key="4">
    <source>
        <dbReference type="Proteomes" id="UP000694388"/>
    </source>
</evidence>
<name>A0A8C4QPQ5_EPTBU</name>
<reference evidence="3" key="1">
    <citation type="submission" date="2025-08" db="UniProtKB">
        <authorList>
            <consortium name="Ensembl"/>
        </authorList>
    </citation>
    <scope>IDENTIFICATION</scope>
</reference>
<dbReference type="Proteomes" id="UP000694388">
    <property type="component" value="Unplaced"/>
</dbReference>
<keyword evidence="2" id="KW-1133">Transmembrane helix</keyword>
<keyword evidence="2" id="KW-0472">Membrane</keyword>
<evidence type="ECO:0000313" key="3">
    <source>
        <dbReference type="Ensembl" id="ENSEBUP00000018036.1"/>
    </source>
</evidence>
<accession>A0A8C4QPQ5</accession>
<feature type="transmembrane region" description="Helical" evidence="2">
    <location>
        <begin position="179"/>
        <end position="198"/>
    </location>
</feature>
<dbReference type="AlphaFoldDB" id="A0A8C4QPQ5"/>
<sequence>MEKHLVENVIFLTVSALLPSSEGFGSWASRPVSPAPSVLSFTTDVLHRRPLISPARLVLRPSEPSPEAGGWAPTQSCNGAGSQARVSSKVERGSQAGTGTRGARDLDGWSTSPWSYGRNDESDDEVRRSPTPGSQDPRVDVPSHDSDDRSSSSSCCPVDTTTALHPDTRSGQGRISVQVIFLALSVLFNLLLTGFVFITGRLSFTPAANNH</sequence>
<feature type="compositionally biased region" description="Basic and acidic residues" evidence="1">
    <location>
        <begin position="137"/>
        <end position="150"/>
    </location>
</feature>
<keyword evidence="2" id="KW-0812">Transmembrane</keyword>
<evidence type="ECO:0000256" key="1">
    <source>
        <dbReference type="SAM" id="MobiDB-lite"/>
    </source>
</evidence>
<evidence type="ECO:0000256" key="2">
    <source>
        <dbReference type="SAM" id="Phobius"/>
    </source>
</evidence>
<organism evidence="3 4">
    <name type="scientific">Eptatretus burgeri</name>
    <name type="common">Inshore hagfish</name>
    <dbReference type="NCBI Taxonomy" id="7764"/>
    <lineage>
        <taxon>Eukaryota</taxon>
        <taxon>Metazoa</taxon>
        <taxon>Chordata</taxon>
        <taxon>Craniata</taxon>
        <taxon>Vertebrata</taxon>
        <taxon>Cyclostomata</taxon>
        <taxon>Myxini</taxon>
        <taxon>Myxiniformes</taxon>
        <taxon>Myxinidae</taxon>
        <taxon>Eptatretinae</taxon>
        <taxon>Eptatretus</taxon>
    </lineage>
</organism>
<protein>
    <submittedName>
        <fullName evidence="3">Uncharacterized protein</fullName>
    </submittedName>
</protein>
<feature type="compositionally biased region" description="Polar residues" evidence="1">
    <location>
        <begin position="73"/>
        <end position="86"/>
    </location>
</feature>
<dbReference type="Ensembl" id="ENSEBUT00000018612.1">
    <property type="protein sequence ID" value="ENSEBUP00000018036.1"/>
    <property type="gene ID" value="ENSEBUG00000011269.1"/>
</dbReference>